<feature type="region of interest" description="Disordered" evidence="1">
    <location>
        <begin position="52"/>
        <end position="76"/>
    </location>
</feature>
<sequence length="89" mass="8605">TVTGTGEAGATLVVRSPAGTVLGTVTVAADGSYSVTLSVPQTNGEVLTVRQTDPAGNPSPDLHTTAPDITAPTGLTATVNGTGTIVTGT</sequence>
<protein>
    <submittedName>
        <fullName evidence="3">Ig-like domain-containing protein</fullName>
    </submittedName>
</protein>
<feature type="non-terminal residue" evidence="3">
    <location>
        <position position="89"/>
    </location>
</feature>
<dbReference type="Pfam" id="PF17936">
    <property type="entry name" value="Big_6"/>
    <property type="match status" value="1"/>
</dbReference>
<name>A0ABT5YGQ1_9GAMM</name>
<dbReference type="RefSeq" id="WP_275710598.1">
    <property type="nucleotide sequence ID" value="NZ_JANCMW010000177.1"/>
</dbReference>
<feature type="non-terminal residue" evidence="3">
    <location>
        <position position="1"/>
    </location>
</feature>
<dbReference type="InterPro" id="IPR013783">
    <property type="entry name" value="Ig-like_fold"/>
</dbReference>
<organism evidence="3 4">
    <name type="scientific">Marinobacter iranensis</name>
    <dbReference type="NCBI Taxonomy" id="2962607"/>
    <lineage>
        <taxon>Bacteria</taxon>
        <taxon>Pseudomonadati</taxon>
        <taxon>Pseudomonadota</taxon>
        <taxon>Gammaproteobacteria</taxon>
        <taxon>Pseudomonadales</taxon>
        <taxon>Marinobacteraceae</taxon>
        <taxon>Marinobacter</taxon>
    </lineage>
</organism>
<evidence type="ECO:0000313" key="3">
    <source>
        <dbReference type="EMBL" id="MDF0752885.1"/>
    </source>
</evidence>
<dbReference type="EMBL" id="JANCMW010000177">
    <property type="protein sequence ID" value="MDF0752885.1"/>
    <property type="molecule type" value="Genomic_DNA"/>
</dbReference>
<evidence type="ECO:0000313" key="4">
    <source>
        <dbReference type="Proteomes" id="UP001143391"/>
    </source>
</evidence>
<accession>A0ABT5YGQ1</accession>
<dbReference type="Gene3D" id="2.60.40.10">
    <property type="entry name" value="Immunoglobulins"/>
    <property type="match status" value="1"/>
</dbReference>
<reference evidence="3" key="1">
    <citation type="submission" date="2022-07" db="EMBL/GenBank/DDBJ databases">
        <title>Marinobacter iranensis a new bacterium isolate from a hipersaline lake in Iran.</title>
        <authorList>
            <person name="Mohammad A.M.A."/>
            <person name="Cristina S.-P."/>
            <person name="Antonio V."/>
        </authorList>
    </citation>
    <scope>NUCLEOTIDE SEQUENCE</scope>
    <source>
        <strain evidence="3">71-i</strain>
    </source>
</reference>
<keyword evidence="4" id="KW-1185">Reference proteome</keyword>
<feature type="domain" description="Bacterial Ig" evidence="2">
    <location>
        <begin position="1"/>
        <end position="68"/>
    </location>
</feature>
<evidence type="ECO:0000256" key="1">
    <source>
        <dbReference type="SAM" id="MobiDB-lite"/>
    </source>
</evidence>
<evidence type="ECO:0000259" key="2">
    <source>
        <dbReference type="Pfam" id="PF17936"/>
    </source>
</evidence>
<dbReference type="InterPro" id="IPR041498">
    <property type="entry name" value="Big_6"/>
</dbReference>
<proteinExistence type="predicted"/>
<comment type="caution">
    <text evidence="3">The sequence shown here is derived from an EMBL/GenBank/DDBJ whole genome shotgun (WGS) entry which is preliminary data.</text>
</comment>
<gene>
    <name evidence="3" type="ORF">NLU14_21915</name>
</gene>
<dbReference type="Proteomes" id="UP001143391">
    <property type="component" value="Unassembled WGS sequence"/>
</dbReference>